<feature type="transmembrane region" description="Helical" evidence="1">
    <location>
        <begin position="143"/>
        <end position="167"/>
    </location>
</feature>
<reference evidence="2" key="1">
    <citation type="submission" date="2020-09" db="EMBL/GenBank/DDBJ databases">
        <title>Draft Genome Sequence of Paenibacillus sp. WST5.</title>
        <authorList>
            <person name="Bao Z."/>
        </authorList>
    </citation>
    <scope>NUCLEOTIDE SEQUENCE</scope>
    <source>
        <strain evidence="2">WST5</strain>
    </source>
</reference>
<proteinExistence type="predicted"/>
<dbReference type="Proteomes" id="UP000650466">
    <property type="component" value="Unassembled WGS sequence"/>
</dbReference>
<feature type="transmembrane region" description="Helical" evidence="1">
    <location>
        <begin position="83"/>
        <end position="104"/>
    </location>
</feature>
<protein>
    <submittedName>
        <fullName evidence="2">Uncharacterized protein</fullName>
    </submittedName>
</protein>
<feature type="transmembrane region" description="Helical" evidence="1">
    <location>
        <begin position="55"/>
        <end position="76"/>
    </location>
</feature>
<name>A0A926QHI9_9BACL</name>
<sequence>MFEVIFLKKRYPWLSVTFLSCWLFSGFYLITFIVTGTSYSLISTEPADQSREFSSIYYGVMFSVLPYLPMGVLLFNYVGRRPLILAVHTVGIGFLLEKVAFVYLGTLLGTGYPWYGRNFPWNGHAVLCEELPMYCGANYVWNYYIWGTAIALGMFWFGSYLIFWTGFNDHYLKRR</sequence>
<dbReference type="AlphaFoldDB" id="A0A926QHI9"/>
<evidence type="ECO:0000256" key="1">
    <source>
        <dbReference type="SAM" id="Phobius"/>
    </source>
</evidence>
<accession>A0A926QHI9</accession>
<keyword evidence="1" id="KW-1133">Transmembrane helix</keyword>
<comment type="caution">
    <text evidence="2">The sequence shown here is derived from an EMBL/GenBank/DDBJ whole genome shotgun (WGS) entry which is preliminary data.</text>
</comment>
<keyword evidence="3" id="KW-1185">Reference proteome</keyword>
<evidence type="ECO:0000313" key="2">
    <source>
        <dbReference type="EMBL" id="MBD0378579.1"/>
    </source>
</evidence>
<keyword evidence="1" id="KW-0472">Membrane</keyword>
<keyword evidence="1" id="KW-0812">Transmembrane</keyword>
<evidence type="ECO:0000313" key="3">
    <source>
        <dbReference type="Proteomes" id="UP000650466"/>
    </source>
</evidence>
<feature type="transmembrane region" description="Helical" evidence="1">
    <location>
        <begin position="12"/>
        <end position="35"/>
    </location>
</feature>
<gene>
    <name evidence="2" type="ORF">ICC18_00395</name>
</gene>
<dbReference type="EMBL" id="JACVVD010000001">
    <property type="protein sequence ID" value="MBD0378579.1"/>
    <property type="molecule type" value="Genomic_DNA"/>
</dbReference>
<organism evidence="2 3">
    <name type="scientific">Paenibacillus sedimenti</name>
    <dbReference type="NCBI Taxonomy" id="2770274"/>
    <lineage>
        <taxon>Bacteria</taxon>
        <taxon>Bacillati</taxon>
        <taxon>Bacillota</taxon>
        <taxon>Bacilli</taxon>
        <taxon>Bacillales</taxon>
        <taxon>Paenibacillaceae</taxon>
        <taxon>Paenibacillus</taxon>
    </lineage>
</organism>